<dbReference type="InterPro" id="IPR009050">
    <property type="entry name" value="Globin-like_sf"/>
</dbReference>
<accession>A0A2N8PPH7</accession>
<dbReference type="InterPro" id="IPR012292">
    <property type="entry name" value="Globin/Proto"/>
</dbReference>
<dbReference type="GO" id="GO:0020037">
    <property type="term" value="F:heme binding"/>
    <property type="evidence" value="ECO:0007669"/>
    <property type="project" value="InterPro"/>
</dbReference>
<sequence length="155" mass="16641">MAPCREPQSCAAHQRNAAPPALGTPWRDLATRADVQRLVAEFCTCVAEDGLLAPVFAAMGTPLLGHVEAVTDFWCRKLLGELLPSRDLLEVHQQVHAAHPINPCHFAHWLALWQDSVDAAFAGPAADRAKALAVNIAHSMGSRLPGCLPGTAPWD</sequence>
<keyword evidence="2" id="KW-1185">Reference proteome</keyword>
<comment type="caution">
    <text evidence="1">The sequence shown here is derived from an EMBL/GenBank/DDBJ whole genome shotgun (WGS) entry which is preliminary data.</text>
</comment>
<name>A0A2N8PPH7_STRNR</name>
<reference evidence="2" key="1">
    <citation type="submission" date="2015-09" db="EMBL/GenBank/DDBJ databases">
        <authorList>
            <person name="Graham D.E."/>
            <person name="Mahan K.M."/>
            <person name="Klingeman D.M."/>
            <person name="Fida T."/>
            <person name="Giannone R.J."/>
            <person name="Hettich R.L."/>
            <person name="Parry R.J."/>
            <person name="Spain J.C."/>
        </authorList>
    </citation>
    <scope>NUCLEOTIDE SEQUENCE [LARGE SCALE GENOMIC DNA]</scope>
    <source>
        <strain evidence="2">JCM 4701</strain>
    </source>
</reference>
<dbReference type="AlphaFoldDB" id="A0A2N8PPH7"/>
<evidence type="ECO:0000313" key="2">
    <source>
        <dbReference type="Proteomes" id="UP000236047"/>
    </source>
</evidence>
<protein>
    <recommendedName>
        <fullName evidence="3">Globin</fullName>
    </recommendedName>
</protein>
<dbReference type="EMBL" id="LJSN01000002">
    <property type="protein sequence ID" value="PNE42925.1"/>
    <property type="molecule type" value="Genomic_DNA"/>
</dbReference>
<dbReference type="SUPFAM" id="SSF46458">
    <property type="entry name" value="Globin-like"/>
    <property type="match status" value="1"/>
</dbReference>
<dbReference type="Gene3D" id="1.10.490.10">
    <property type="entry name" value="Globins"/>
    <property type="match status" value="1"/>
</dbReference>
<dbReference type="GO" id="GO:0019825">
    <property type="term" value="F:oxygen binding"/>
    <property type="evidence" value="ECO:0007669"/>
    <property type="project" value="InterPro"/>
</dbReference>
<evidence type="ECO:0000313" key="1">
    <source>
        <dbReference type="EMBL" id="PNE42925.1"/>
    </source>
</evidence>
<gene>
    <name evidence="1" type="ORF">AOB60_03965</name>
</gene>
<dbReference type="CDD" id="cd08916">
    <property type="entry name" value="TrHb3_P"/>
    <property type="match status" value="1"/>
</dbReference>
<proteinExistence type="predicted"/>
<organism evidence="1 2">
    <name type="scientific">Streptomyces noursei</name>
    <name type="common">Streptomyces albulus</name>
    <dbReference type="NCBI Taxonomy" id="1971"/>
    <lineage>
        <taxon>Bacteria</taxon>
        <taxon>Bacillati</taxon>
        <taxon>Actinomycetota</taxon>
        <taxon>Actinomycetes</taxon>
        <taxon>Kitasatosporales</taxon>
        <taxon>Streptomycetaceae</taxon>
        <taxon>Streptomyces</taxon>
    </lineage>
</organism>
<evidence type="ECO:0008006" key="3">
    <source>
        <dbReference type="Google" id="ProtNLM"/>
    </source>
</evidence>
<dbReference type="Proteomes" id="UP000236047">
    <property type="component" value="Unassembled WGS sequence"/>
</dbReference>